<feature type="transmembrane region" description="Helical" evidence="15">
    <location>
        <begin position="21"/>
        <end position="51"/>
    </location>
</feature>
<dbReference type="GO" id="GO:0019432">
    <property type="term" value="P:triglyceride biosynthetic process"/>
    <property type="evidence" value="ECO:0007669"/>
    <property type="project" value="TreeGrafter"/>
</dbReference>
<comment type="pathway">
    <text evidence="2">Glycerolipid metabolism; triacylglycerol biosynthesis.</text>
</comment>
<evidence type="ECO:0000256" key="4">
    <source>
        <dbReference type="ARBA" id="ARBA00005420"/>
    </source>
</evidence>
<evidence type="ECO:0000256" key="6">
    <source>
        <dbReference type="ARBA" id="ARBA00022516"/>
    </source>
</evidence>
<evidence type="ECO:0000256" key="8">
    <source>
        <dbReference type="ARBA" id="ARBA00022692"/>
    </source>
</evidence>
<comment type="similarity">
    <text evidence="4">Belongs to the diacylglycerol acyltransferase family.</text>
</comment>
<dbReference type="EMBL" id="JAKCXM010000200">
    <property type="protein sequence ID" value="KAJ0398932.1"/>
    <property type="molecule type" value="Genomic_DNA"/>
</dbReference>
<evidence type="ECO:0000256" key="11">
    <source>
        <dbReference type="ARBA" id="ARBA00022989"/>
    </source>
</evidence>
<evidence type="ECO:0000313" key="17">
    <source>
        <dbReference type="Proteomes" id="UP001209570"/>
    </source>
</evidence>
<dbReference type="GO" id="GO:0005789">
    <property type="term" value="C:endoplasmic reticulum membrane"/>
    <property type="evidence" value="ECO:0007669"/>
    <property type="project" value="UniProtKB-SubCell"/>
</dbReference>
<keyword evidence="6" id="KW-0444">Lipid biosynthesis</keyword>
<proteinExistence type="inferred from homology"/>
<keyword evidence="7" id="KW-0808">Transferase</keyword>
<keyword evidence="14" id="KW-0012">Acyltransferase</keyword>
<dbReference type="PANTHER" id="PTHR12317:SF0">
    <property type="entry name" value="ACYLTRANSFERASE"/>
    <property type="match status" value="1"/>
</dbReference>
<accession>A0AAD5Q5Y6</accession>
<keyword evidence="8 15" id="KW-0812">Transmembrane</keyword>
<dbReference type="PANTHER" id="PTHR12317">
    <property type="entry name" value="DIACYLGLYCEROL O-ACYLTRANSFERASE"/>
    <property type="match status" value="1"/>
</dbReference>
<evidence type="ECO:0000256" key="10">
    <source>
        <dbReference type="ARBA" id="ARBA00022824"/>
    </source>
</evidence>
<evidence type="ECO:0000256" key="12">
    <source>
        <dbReference type="ARBA" id="ARBA00023098"/>
    </source>
</evidence>
<evidence type="ECO:0000256" key="5">
    <source>
        <dbReference type="ARBA" id="ARBA00013244"/>
    </source>
</evidence>
<keyword evidence="9" id="KW-0319">Glycerol metabolism</keyword>
<evidence type="ECO:0000256" key="1">
    <source>
        <dbReference type="ARBA" id="ARBA00004477"/>
    </source>
</evidence>
<protein>
    <recommendedName>
        <fullName evidence="5">diacylglycerol O-acyltransferase</fullName>
        <ecNumber evidence="5">2.3.1.20</ecNumber>
    </recommendedName>
</protein>
<keyword evidence="12" id="KW-0443">Lipid metabolism</keyword>
<keyword evidence="17" id="KW-1185">Reference proteome</keyword>
<evidence type="ECO:0000256" key="9">
    <source>
        <dbReference type="ARBA" id="ARBA00022798"/>
    </source>
</evidence>
<comment type="subcellular location">
    <subcellularLocation>
        <location evidence="1">Endoplasmic reticulum membrane</location>
        <topology evidence="1">Multi-pass membrane protein</topology>
    </subcellularLocation>
</comment>
<reference evidence="16" key="1">
    <citation type="submission" date="2021-12" db="EMBL/GenBank/DDBJ databases">
        <title>Prjna785345.</title>
        <authorList>
            <person name="Rujirawat T."/>
            <person name="Krajaejun T."/>
        </authorList>
    </citation>
    <scope>NUCLEOTIDE SEQUENCE</scope>
    <source>
        <strain evidence="16">Pi057C3</strain>
    </source>
</reference>
<evidence type="ECO:0000256" key="3">
    <source>
        <dbReference type="ARBA" id="ARBA00005189"/>
    </source>
</evidence>
<organism evidence="16 17">
    <name type="scientific">Pythium insidiosum</name>
    <name type="common">Pythiosis disease agent</name>
    <dbReference type="NCBI Taxonomy" id="114742"/>
    <lineage>
        <taxon>Eukaryota</taxon>
        <taxon>Sar</taxon>
        <taxon>Stramenopiles</taxon>
        <taxon>Oomycota</taxon>
        <taxon>Peronosporomycetes</taxon>
        <taxon>Pythiales</taxon>
        <taxon>Pythiaceae</taxon>
        <taxon>Pythium</taxon>
    </lineage>
</organism>
<gene>
    <name evidence="16" type="ORF">P43SY_005290</name>
</gene>
<comment type="caution">
    <text evidence="16">The sequence shown here is derived from an EMBL/GenBank/DDBJ whole genome shotgun (WGS) entry which is preliminary data.</text>
</comment>
<keyword evidence="11 15" id="KW-1133">Transmembrane helix</keyword>
<dbReference type="GO" id="GO:0006071">
    <property type="term" value="P:glycerol metabolic process"/>
    <property type="evidence" value="ECO:0007669"/>
    <property type="project" value="UniProtKB-KW"/>
</dbReference>
<dbReference type="EC" id="2.3.1.20" evidence="5"/>
<keyword evidence="13 15" id="KW-0472">Membrane</keyword>
<evidence type="ECO:0000313" key="16">
    <source>
        <dbReference type="EMBL" id="KAJ0398932.1"/>
    </source>
</evidence>
<keyword evidence="10" id="KW-0256">Endoplasmic reticulum</keyword>
<dbReference type="Proteomes" id="UP001209570">
    <property type="component" value="Unassembled WGS sequence"/>
</dbReference>
<sequence>MCQAPPLRVKGGAQQTWPLCVAAAVAALAVCLVVEVSLGALIGWTLMAFYLPSYLDGSEYTGERYWPWFAEFCKHYIMHPVPATLECEEPLDASKQYIFCTHPHGIMCVHHGHIMAGSSKPSFHDISPMHTRNDLAASVVFRIPFYREYLIWQGCVDASRPMAEQVLRLGKSLVIVVGGIAEQVLAQRGEQTVYVKRRKGHIRLALKYGVPIVPSYSFGETDTFTHSKRWLKLRQQMSKKLSMALVLFYGANKLWPLAPHEGSEVNIVFGRPIPVERKENPSAADIDRLHALYVEELVRIYNKFKAKYGFDDHKLHVTEKDKMATTCFPVGKQVTWPYCVTGSVAALAVAIGLGLSIRATIAWTLLAFYLPSYLDGAEYTGERYWHGFVVLCRRFMTSIPTTLECEETIDPKKQYIFCSHPHGILSAHHGALMAGSSVPSFHDVSPLHTRNDLGASVIFRIPFYREYCLWQGCVEASRPTAEKMLKKGKSLVILVGGIAEQMISQRGDHTIYVQKRKGHIRLALKYGVPIVPAYAFGETDLYTHSSFLLKFRQQFAKKFATALLVAYGSNKWLPIIPHRDVAINQVLGKPIAVEKNENPTQEDIDKLHEIYVNELVRIFNKFKAKYGYEDKELKIC</sequence>
<evidence type="ECO:0000256" key="7">
    <source>
        <dbReference type="ARBA" id="ARBA00022679"/>
    </source>
</evidence>
<dbReference type="AlphaFoldDB" id="A0AAD5Q5Y6"/>
<evidence type="ECO:0000256" key="13">
    <source>
        <dbReference type="ARBA" id="ARBA00023136"/>
    </source>
</evidence>
<dbReference type="InterPro" id="IPR007130">
    <property type="entry name" value="DAGAT"/>
</dbReference>
<comment type="pathway">
    <text evidence="3">Lipid metabolism.</text>
</comment>
<evidence type="ECO:0000256" key="14">
    <source>
        <dbReference type="ARBA" id="ARBA00023315"/>
    </source>
</evidence>
<dbReference type="Pfam" id="PF03982">
    <property type="entry name" value="DAGAT"/>
    <property type="match status" value="2"/>
</dbReference>
<dbReference type="CDD" id="cd07987">
    <property type="entry name" value="LPLAT_MGAT-like"/>
    <property type="match status" value="2"/>
</dbReference>
<evidence type="ECO:0000256" key="15">
    <source>
        <dbReference type="SAM" id="Phobius"/>
    </source>
</evidence>
<name>A0AAD5Q5Y6_PYTIN</name>
<dbReference type="GO" id="GO:0004144">
    <property type="term" value="F:diacylglycerol O-acyltransferase activity"/>
    <property type="evidence" value="ECO:0007669"/>
    <property type="project" value="UniProtKB-EC"/>
</dbReference>
<evidence type="ECO:0000256" key="2">
    <source>
        <dbReference type="ARBA" id="ARBA00004771"/>
    </source>
</evidence>